<dbReference type="EMBL" id="LGRX02021592">
    <property type="protein sequence ID" value="KAK3256511.1"/>
    <property type="molecule type" value="Genomic_DNA"/>
</dbReference>
<dbReference type="Gene3D" id="1.10.150.50">
    <property type="entry name" value="Transcription Factor, Ets-1"/>
    <property type="match status" value="1"/>
</dbReference>
<dbReference type="Proteomes" id="UP001190700">
    <property type="component" value="Unassembled WGS sequence"/>
</dbReference>
<name>A0AAE0FB46_9CHLO</name>
<sequence>EEKLRKVLIYVPGMTHLAPQLSQHGVDCKILADLTAQELHAMDVPIIKAKAFCQERDLRKLCKLCGVETVNKRLHDVSSVLSYIPGLSKHAKRLVIEEEMDKETLMMSSVQQLHMIGIPMGAAHRLRTFLKERDLPGLHDRI</sequence>
<proteinExistence type="predicted"/>
<comment type="caution">
    <text evidence="1">The sequence shown here is derived from an EMBL/GenBank/DDBJ whole genome shotgun (WGS) entry which is preliminary data.</text>
</comment>
<dbReference type="InterPro" id="IPR013761">
    <property type="entry name" value="SAM/pointed_sf"/>
</dbReference>
<evidence type="ECO:0000313" key="2">
    <source>
        <dbReference type="Proteomes" id="UP001190700"/>
    </source>
</evidence>
<feature type="non-terminal residue" evidence="1">
    <location>
        <position position="1"/>
    </location>
</feature>
<organism evidence="1 2">
    <name type="scientific">Cymbomonas tetramitiformis</name>
    <dbReference type="NCBI Taxonomy" id="36881"/>
    <lineage>
        <taxon>Eukaryota</taxon>
        <taxon>Viridiplantae</taxon>
        <taxon>Chlorophyta</taxon>
        <taxon>Pyramimonadophyceae</taxon>
        <taxon>Pyramimonadales</taxon>
        <taxon>Pyramimonadaceae</taxon>
        <taxon>Cymbomonas</taxon>
    </lineage>
</organism>
<protein>
    <submittedName>
        <fullName evidence="1">Uncharacterized protein</fullName>
    </submittedName>
</protein>
<gene>
    <name evidence="1" type="ORF">CYMTET_34356</name>
</gene>
<accession>A0AAE0FB46</accession>
<keyword evidence="2" id="KW-1185">Reference proteome</keyword>
<reference evidence="1 2" key="1">
    <citation type="journal article" date="2015" name="Genome Biol. Evol.">
        <title>Comparative Genomics of a Bacterivorous Green Alga Reveals Evolutionary Causalities and Consequences of Phago-Mixotrophic Mode of Nutrition.</title>
        <authorList>
            <person name="Burns J.A."/>
            <person name="Paasch A."/>
            <person name="Narechania A."/>
            <person name="Kim E."/>
        </authorList>
    </citation>
    <scope>NUCLEOTIDE SEQUENCE [LARGE SCALE GENOMIC DNA]</scope>
    <source>
        <strain evidence="1 2">PLY_AMNH</strain>
    </source>
</reference>
<dbReference type="AlphaFoldDB" id="A0AAE0FB46"/>
<evidence type="ECO:0000313" key="1">
    <source>
        <dbReference type="EMBL" id="KAK3256511.1"/>
    </source>
</evidence>